<dbReference type="RefSeq" id="WP_032119129.1">
    <property type="nucleotide sequence ID" value="NZ_JACOOO010000001.1"/>
</dbReference>
<gene>
    <name evidence="2" type="ORF">H8S20_00115</name>
</gene>
<proteinExistence type="predicted"/>
<keyword evidence="1" id="KW-1133">Transmembrane helix</keyword>
<dbReference type="EMBL" id="JACOOO010000001">
    <property type="protein sequence ID" value="MBC5627288.1"/>
    <property type="molecule type" value="Genomic_DNA"/>
</dbReference>
<evidence type="ECO:0008006" key="4">
    <source>
        <dbReference type="Google" id="ProtNLM"/>
    </source>
</evidence>
<reference evidence="2 3" key="1">
    <citation type="submission" date="2020-08" db="EMBL/GenBank/DDBJ databases">
        <title>Genome public.</title>
        <authorList>
            <person name="Liu C."/>
            <person name="Sun Q."/>
        </authorList>
    </citation>
    <scope>NUCLEOTIDE SEQUENCE [LARGE SCALE GENOMIC DNA]</scope>
    <source>
        <strain evidence="2 3">NSJ-6</strain>
    </source>
</reference>
<comment type="caution">
    <text evidence="2">The sequence shown here is derived from an EMBL/GenBank/DDBJ whole genome shotgun (WGS) entry which is preliminary data.</text>
</comment>
<keyword evidence="1" id="KW-0812">Transmembrane</keyword>
<evidence type="ECO:0000313" key="2">
    <source>
        <dbReference type="EMBL" id="MBC5627288.1"/>
    </source>
</evidence>
<keyword evidence="3" id="KW-1185">Reference proteome</keyword>
<feature type="transmembrane region" description="Helical" evidence="1">
    <location>
        <begin position="6"/>
        <end position="26"/>
    </location>
</feature>
<protein>
    <recommendedName>
        <fullName evidence="4">PepSY domain-containing protein</fullName>
    </recommendedName>
</protein>
<accession>A0ABR7D8P5</accession>
<organism evidence="2 3">
    <name type="scientific">Clostridium hominis</name>
    <dbReference type="NCBI Taxonomy" id="2763036"/>
    <lineage>
        <taxon>Bacteria</taxon>
        <taxon>Bacillati</taxon>
        <taxon>Bacillota</taxon>
        <taxon>Clostridia</taxon>
        <taxon>Eubacteriales</taxon>
        <taxon>Clostridiaceae</taxon>
        <taxon>Clostridium</taxon>
    </lineage>
</organism>
<evidence type="ECO:0000313" key="3">
    <source>
        <dbReference type="Proteomes" id="UP000596929"/>
    </source>
</evidence>
<keyword evidence="1" id="KW-0472">Membrane</keyword>
<dbReference type="Proteomes" id="UP000596929">
    <property type="component" value="Unassembled WGS sequence"/>
</dbReference>
<sequence length="284" mass="32954">MKNKKVYMVISVIIITILSIFIILALKGIYGNSSKQIKESYKFLHDLQKVNAIDKGQSIDIKDFQEIKRISEFSNVKYTLVNNNYVTELDEGYNVIGFFEQSVNKVYNVEKLTEEECIEYANKYLNSICEDEIVFKEIKDKDSKENPFYTISFYKMYNDYICYSSEMLVKINKYDGSLIGYSNYSTNNGEFLSDINISEEESKYIFSNYMKELGFEGEIIGKPKIGYVNIDGEVNQICYLIIYRITEKDNTVKFSDVIINADTGEIIKHSNNIMELLPDENVTN</sequence>
<name>A0ABR7D8P5_9CLOT</name>
<evidence type="ECO:0000256" key="1">
    <source>
        <dbReference type="SAM" id="Phobius"/>
    </source>
</evidence>